<name>A0ABR9EH01_9GAMM</name>
<proteinExistence type="predicted"/>
<evidence type="ECO:0000256" key="3">
    <source>
        <dbReference type="ARBA" id="ARBA00023163"/>
    </source>
</evidence>
<gene>
    <name evidence="5" type="ORF">PAUR_b0204</name>
</gene>
<evidence type="ECO:0000313" key="6">
    <source>
        <dbReference type="Proteomes" id="UP000615755"/>
    </source>
</evidence>
<dbReference type="Gene3D" id="1.10.10.60">
    <property type="entry name" value="Homeodomain-like"/>
    <property type="match status" value="1"/>
</dbReference>
<dbReference type="PANTHER" id="PTHR46796:SF13">
    <property type="entry name" value="HTH-TYPE TRANSCRIPTIONAL ACTIVATOR RHAS"/>
    <property type="match status" value="1"/>
</dbReference>
<dbReference type="InterPro" id="IPR050204">
    <property type="entry name" value="AraC_XylS_family_regulators"/>
</dbReference>
<dbReference type="InterPro" id="IPR018060">
    <property type="entry name" value="HTH_AraC"/>
</dbReference>
<keyword evidence="3" id="KW-0804">Transcription</keyword>
<dbReference type="SUPFAM" id="SSF46689">
    <property type="entry name" value="Homeodomain-like"/>
    <property type="match status" value="1"/>
</dbReference>
<evidence type="ECO:0000313" key="5">
    <source>
        <dbReference type="EMBL" id="MBE0370224.1"/>
    </source>
</evidence>
<comment type="caution">
    <text evidence="5">The sequence shown here is derived from an EMBL/GenBank/DDBJ whole genome shotgun (WGS) entry which is preliminary data.</text>
</comment>
<sequence>MRQLNTHSKPSSGVYHANKSTLNYNLKKYQPSENLKRLVDCYWFVSWQLEYGATCIQRNLPSPNMHLIFDQQSLYCTGVMTHAYETPLQGSKTLIGVKFRVGALNTILPYPHQELQNLHFNSGFLFDECQSDALHNTENHQICITTLNQLLSHLPQPDDSQEKMNRTWQILANNPTINTVEQWAKQSQLSVRALQRLCIKHIGLAPKWLIRKQRCIHALQLLEEEKFDIYDVITLLGLTDQAHLIKEFKKILGLTPNQYLKL</sequence>
<keyword evidence="6" id="KW-1185">Reference proteome</keyword>
<dbReference type="PROSITE" id="PS01124">
    <property type="entry name" value="HTH_ARAC_FAMILY_2"/>
    <property type="match status" value="1"/>
</dbReference>
<keyword evidence="1" id="KW-0805">Transcription regulation</keyword>
<dbReference type="Pfam" id="PF12833">
    <property type="entry name" value="HTH_18"/>
    <property type="match status" value="1"/>
</dbReference>
<protein>
    <recommendedName>
        <fullName evidence="4">HTH araC/xylS-type domain-containing protein</fullName>
    </recommendedName>
</protein>
<accession>A0ABR9EH01</accession>
<evidence type="ECO:0000259" key="4">
    <source>
        <dbReference type="PROSITE" id="PS01124"/>
    </source>
</evidence>
<keyword evidence="2" id="KW-0238">DNA-binding</keyword>
<dbReference type="SMART" id="SM00342">
    <property type="entry name" value="HTH_ARAC"/>
    <property type="match status" value="1"/>
</dbReference>
<dbReference type="InterPro" id="IPR009057">
    <property type="entry name" value="Homeodomain-like_sf"/>
</dbReference>
<evidence type="ECO:0000256" key="2">
    <source>
        <dbReference type="ARBA" id="ARBA00023125"/>
    </source>
</evidence>
<organism evidence="5 6">
    <name type="scientific">Pseudoalteromonas aurantia 208</name>
    <dbReference type="NCBI Taxonomy" id="1314867"/>
    <lineage>
        <taxon>Bacteria</taxon>
        <taxon>Pseudomonadati</taxon>
        <taxon>Pseudomonadota</taxon>
        <taxon>Gammaproteobacteria</taxon>
        <taxon>Alteromonadales</taxon>
        <taxon>Pseudoalteromonadaceae</taxon>
        <taxon>Pseudoalteromonas</taxon>
    </lineage>
</organism>
<dbReference type="Proteomes" id="UP000615755">
    <property type="component" value="Unassembled WGS sequence"/>
</dbReference>
<evidence type="ECO:0000256" key="1">
    <source>
        <dbReference type="ARBA" id="ARBA00023015"/>
    </source>
</evidence>
<dbReference type="InterPro" id="IPR046532">
    <property type="entry name" value="DUF6597"/>
</dbReference>
<feature type="domain" description="HTH araC/xylS-type" evidence="4">
    <location>
        <begin position="165"/>
        <end position="262"/>
    </location>
</feature>
<dbReference type="RefSeq" id="WP_192509377.1">
    <property type="nucleotide sequence ID" value="NZ_AQGV01000015.1"/>
</dbReference>
<dbReference type="Pfam" id="PF20240">
    <property type="entry name" value="DUF6597"/>
    <property type="match status" value="1"/>
</dbReference>
<dbReference type="PANTHER" id="PTHR46796">
    <property type="entry name" value="HTH-TYPE TRANSCRIPTIONAL ACTIVATOR RHAS-RELATED"/>
    <property type="match status" value="1"/>
</dbReference>
<reference evidence="5 6" key="1">
    <citation type="submission" date="2015-03" db="EMBL/GenBank/DDBJ databases">
        <title>Genome sequence of Pseudoalteromonas aurantia.</title>
        <authorList>
            <person name="Xie B.-B."/>
            <person name="Rong J.-C."/>
            <person name="Qin Q.-L."/>
            <person name="Zhang Y.-Z."/>
        </authorList>
    </citation>
    <scope>NUCLEOTIDE SEQUENCE [LARGE SCALE GENOMIC DNA]</scope>
    <source>
        <strain evidence="5 6">208</strain>
    </source>
</reference>
<dbReference type="EMBL" id="AQGV01000015">
    <property type="protein sequence ID" value="MBE0370224.1"/>
    <property type="molecule type" value="Genomic_DNA"/>
</dbReference>